<feature type="compositionally biased region" description="Basic and acidic residues" evidence="1">
    <location>
        <begin position="45"/>
        <end position="67"/>
    </location>
</feature>
<evidence type="ECO:0000313" key="2">
    <source>
        <dbReference type="EMBL" id="EEQ27736.1"/>
    </source>
</evidence>
<dbReference type="HOGENOM" id="CLU_1483024_0_0_1"/>
<dbReference type="AlphaFoldDB" id="C5FD52"/>
<evidence type="ECO:0000256" key="1">
    <source>
        <dbReference type="SAM" id="MobiDB-lite"/>
    </source>
</evidence>
<reference evidence="3" key="1">
    <citation type="journal article" date="2012" name="MBio">
        <title>Comparative genome analysis of Trichophyton rubrum and related dermatophytes reveals candidate genes involved in infection.</title>
        <authorList>
            <person name="Martinez D.A."/>
            <person name="Oliver B.G."/>
            <person name="Graeser Y."/>
            <person name="Goldberg J.M."/>
            <person name="Li W."/>
            <person name="Martinez-Rossi N.M."/>
            <person name="Monod M."/>
            <person name="Shelest E."/>
            <person name="Barton R.C."/>
            <person name="Birch E."/>
            <person name="Brakhage A.A."/>
            <person name="Chen Z."/>
            <person name="Gurr S.J."/>
            <person name="Heiman D."/>
            <person name="Heitman J."/>
            <person name="Kosti I."/>
            <person name="Rossi A."/>
            <person name="Saif S."/>
            <person name="Samalova M."/>
            <person name="Saunders C.W."/>
            <person name="Shea T."/>
            <person name="Summerbell R.C."/>
            <person name="Xu J."/>
            <person name="Young S."/>
            <person name="Zeng Q."/>
            <person name="Birren B.W."/>
            <person name="Cuomo C.A."/>
            <person name="White T.C."/>
        </authorList>
    </citation>
    <scope>NUCLEOTIDE SEQUENCE [LARGE SCALE GENOMIC DNA]</scope>
    <source>
        <strain evidence="3">ATCC MYA-4605 / CBS 113480</strain>
    </source>
</reference>
<dbReference type="OrthoDB" id="4231052at2759"/>
<feature type="region of interest" description="Disordered" evidence="1">
    <location>
        <begin position="41"/>
        <end position="84"/>
    </location>
</feature>
<dbReference type="EMBL" id="DS995701">
    <property type="protein sequence ID" value="EEQ27736.1"/>
    <property type="molecule type" value="Genomic_DNA"/>
</dbReference>
<accession>C5FD52</accession>
<proteinExistence type="predicted"/>
<dbReference type="RefSeq" id="XP_002850520.1">
    <property type="nucleotide sequence ID" value="XM_002850474.1"/>
</dbReference>
<dbReference type="VEuPathDB" id="FungiDB:MCYG_00624"/>
<dbReference type="GeneID" id="9225826"/>
<sequence>MAETTKCKLRAMRSKPANHRITKYKTAKSKLARLREVQARQLRLKATEREDGPGDRETAAQDTEPAKTLEGISPAPLGDVHVESPEPLPPLVLEDIESVEESFEPAVRHIQPKDMKPYLRDNKKYEVDTRTGCRCGWYIFYSAICNHIYWKHRGTCGQTLTRSGVNGFCKSPAKMNHIDEVKVTKMCIACTEKMSKPIR</sequence>
<keyword evidence="3" id="KW-1185">Reference proteome</keyword>
<protein>
    <submittedName>
        <fullName evidence="2">Uncharacterized protein</fullName>
    </submittedName>
</protein>
<evidence type="ECO:0000313" key="3">
    <source>
        <dbReference type="Proteomes" id="UP000002035"/>
    </source>
</evidence>
<dbReference type="OMA" id="FRQFQER"/>
<organism evidence="2 3">
    <name type="scientific">Arthroderma otae (strain ATCC MYA-4605 / CBS 113480)</name>
    <name type="common">Microsporum canis</name>
    <dbReference type="NCBI Taxonomy" id="554155"/>
    <lineage>
        <taxon>Eukaryota</taxon>
        <taxon>Fungi</taxon>
        <taxon>Dikarya</taxon>
        <taxon>Ascomycota</taxon>
        <taxon>Pezizomycotina</taxon>
        <taxon>Eurotiomycetes</taxon>
        <taxon>Eurotiomycetidae</taxon>
        <taxon>Onygenales</taxon>
        <taxon>Arthrodermataceae</taxon>
        <taxon>Microsporum</taxon>
    </lineage>
</organism>
<dbReference type="Proteomes" id="UP000002035">
    <property type="component" value="Unassembled WGS sequence"/>
</dbReference>
<name>C5FD52_ARTOC</name>
<gene>
    <name evidence="2" type="ORF">MCYG_00624</name>
</gene>